<keyword evidence="5 6" id="KW-0411">Iron-sulfur</keyword>
<dbReference type="InterPro" id="IPR017900">
    <property type="entry name" value="4Fe4S_Fe_S_CS"/>
</dbReference>
<keyword evidence="2 6" id="KW-0479">Metal-binding</keyword>
<keyword evidence="4 6" id="KW-0408">Iron</keyword>
<dbReference type="SUPFAM" id="SSF46548">
    <property type="entry name" value="alpha-helical ferredoxin"/>
    <property type="match status" value="1"/>
</dbReference>
<name>A0A7R7DQW2_9ACTN</name>
<evidence type="ECO:0000256" key="6">
    <source>
        <dbReference type="PIRNR" id="PIRNR000139"/>
    </source>
</evidence>
<dbReference type="GO" id="GO:0019154">
    <property type="term" value="F:glycolate dehydrogenase activity"/>
    <property type="evidence" value="ECO:0007669"/>
    <property type="project" value="UniProtKB-EC"/>
</dbReference>
<accession>A0A7R7DQW2</accession>
<evidence type="ECO:0000256" key="2">
    <source>
        <dbReference type="ARBA" id="ARBA00022723"/>
    </source>
</evidence>
<dbReference type="InterPro" id="IPR009051">
    <property type="entry name" value="Helical_ferredxn"/>
</dbReference>
<dbReference type="GO" id="GO:0051539">
    <property type="term" value="F:4 iron, 4 sulfur cluster binding"/>
    <property type="evidence" value="ECO:0007669"/>
    <property type="project" value="UniProtKB-UniRule"/>
</dbReference>
<feature type="domain" description="4Fe-4S ferredoxin-type" evidence="8">
    <location>
        <begin position="4"/>
        <end position="35"/>
    </location>
</feature>
<comment type="function">
    <text evidence="6">Component of a complex that catalyzes the oxidation of glycolate to glyoxylate.</text>
</comment>
<dbReference type="RefSeq" id="WP_203962560.1">
    <property type="nucleotide sequence ID" value="NZ_AP023355.1"/>
</dbReference>
<dbReference type="Pfam" id="PF02754">
    <property type="entry name" value="CCG"/>
    <property type="match status" value="2"/>
</dbReference>
<dbReference type="Proteomes" id="UP000611640">
    <property type="component" value="Chromosome"/>
</dbReference>
<dbReference type="PIRSF" id="PIRSF000139">
    <property type="entry name" value="Glc_ox_4Fe-4S"/>
    <property type="match status" value="1"/>
</dbReference>
<evidence type="ECO:0000256" key="1">
    <source>
        <dbReference type="ARBA" id="ARBA00022485"/>
    </source>
</evidence>
<evidence type="ECO:0000256" key="3">
    <source>
        <dbReference type="ARBA" id="ARBA00022737"/>
    </source>
</evidence>
<evidence type="ECO:0000313" key="10">
    <source>
        <dbReference type="Proteomes" id="UP000611640"/>
    </source>
</evidence>
<keyword evidence="7" id="KW-0812">Transmembrane</keyword>
<dbReference type="InterPro" id="IPR012257">
    <property type="entry name" value="Glc_ox_4Fe-4S"/>
</dbReference>
<evidence type="ECO:0000256" key="5">
    <source>
        <dbReference type="ARBA" id="ARBA00023014"/>
    </source>
</evidence>
<proteinExistence type="predicted"/>
<dbReference type="EC" id="1.1.99.14" evidence="6"/>
<dbReference type="PANTHER" id="PTHR32479:SF19">
    <property type="entry name" value="ANAEROBIC GLYCEROL-3-PHOSPHATE DEHYDROGENASE SUBUNIT C"/>
    <property type="match status" value="1"/>
</dbReference>
<comment type="catalytic activity">
    <reaction evidence="6">
        <text>glycolate + A = glyoxylate + AH2</text>
        <dbReference type="Rhea" id="RHEA:21264"/>
        <dbReference type="ChEBI" id="CHEBI:13193"/>
        <dbReference type="ChEBI" id="CHEBI:17499"/>
        <dbReference type="ChEBI" id="CHEBI:29805"/>
        <dbReference type="ChEBI" id="CHEBI:36655"/>
        <dbReference type="EC" id="1.1.99.14"/>
    </reaction>
</comment>
<dbReference type="PROSITE" id="PS51379">
    <property type="entry name" value="4FE4S_FER_2"/>
    <property type="match status" value="2"/>
</dbReference>
<keyword evidence="1 6" id="KW-0004">4Fe-4S</keyword>
<gene>
    <name evidence="9" type="primary">glcF_1</name>
    <name evidence="9" type="ORF">Athai_36520</name>
</gene>
<feature type="domain" description="4Fe-4S ferredoxin-type" evidence="8">
    <location>
        <begin position="58"/>
        <end position="81"/>
    </location>
</feature>
<dbReference type="AlphaFoldDB" id="A0A7R7DQW2"/>
<dbReference type="Pfam" id="PF13183">
    <property type="entry name" value="Fer4_8"/>
    <property type="match status" value="1"/>
</dbReference>
<dbReference type="InterPro" id="IPR004017">
    <property type="entry name" value="Cys_rich_dom"/>
</dbReference>
<evidence type="ECO:0000256" key="4">
    <source>
        <dbReference type="ARBA" id="ARBA00023004"/>
    </source>
</evidence>
<sequence length="370" mass="39664">MAGDKIFDDELLSRCMSCGFCLPSCPTYRLTGEEASSPRGRITLMRAVQEDRLDVTDPTVLAQSEFCLGCRACEPVCPAGVQYGQLLEQWRDTEWQGRRRPLLARGLLAMMSFVGMVGITLLGLVRRAAVTRRGTEAEPHLMLGCVERVLYPKVSRSARRLVPALRAPAVQGCCGALHAHNGESERGRRLARRLGRRLPGTIVTTSGGCSAHLTAELGADRVVEFSAWIAAGNGPDPAQLRAIMLDENGEPLPPHASGGRPARIGLQDSCHLRNAVGVWREPRELIARLGEYVEVPDAGGCCGAAGSYSVLRPADSRAVLAPKLDALAGLDLDYLAVVNPGCYRQLAGALKGSRTRVVHLAELLATAAPS</sequence>
<evidence type="ECO:0000313" key="9">
    <source>
        <dbReference type="EMBL" id="BCJ36149.1"/>
    </source>
</evidence>
<comment type="catalytic activity">
    <reaction evidence="6">
        <text>(R)-lactate + A = pyruvate + AH2</text>
        <dbReference type="Rhea" id="RHEA:15089"/>
        <dbReference type="ChEBI" id="CHEBI:13193"/>
        <dbReference type="ChEBI" id="CHEBI:15361"/>
        <dbReference type="ChEBI" id="CHEBI:16004"/>
        <dbReference type="ChEBI" id="CHEBI:17499"/>
    </reaction>
</comment>
<organism evidence="9 10">
    <name type="scientific">Actinocatenispora thailandica</name>
    <dbReference type="NCBI Taxonomy" id="227318"/>
    <lineage>
        <taxon>Bacteria</taxon>
        <taxon>Bacillati</taxon>
        <taxon>Actinomycetota</taxon>
        <taxon>Actinomycetes</taxon>
        <taxon>Micromonosporales</taxon>
        <taxon>Micromonosporaceae</taxon>
        <taxon>Actinocatenispora</taxon>
    </lineage>
</organism>
<dbReference type="PANTHER" id="PTHR32479">
    <property type="entry name" value="GLYCOLATE OXIDASE IRON-SULFUR SUBUNIT"/>
    <property type="match status" value="1"/>
</dbReference>
<dbReference type="EMBL" id="AP023355">
    <property type="protein sequence ID" value="BCJ36149.1"/>
    <property type="molecule type" value="Genomic_DNA"/>
</dbReference>
<dbReference type="GO" id="GO:0046872">
    <property type="term" value="F:metal ion binding"/>
    <property type="evidence" value="ECO:0007669"/>
    <property type="project" value="UniProtKB-UniRule"/>
</dbReference>
<keyword evidence="7" id="KW-0472">Membrane</keyword>
<keyword evidence="6" id="KW-0813">Transport</keyword>
<comment type="cofactor">
    <cofactor evidence="6">
        <name>[4Fe-4S] cluster</name>
        <dbReference type="ChEBI" id="CHEBI:49883"/>
    </cofactor>
    <text evidence="6">Binds 2 [4Fe-4S] clusters.</text>
</comment>
<dbReference type="PROSITE" id="PS00198">
    <property type="entry name" value="4FE4S_FER_1"/>
    <property type="match status" value="2"/>
</dbReference>
<dbReference type="KEGG" id="atl:Athai_36520"/>
<keyword evidence="6" id="KW-0249">Electron transport</keyword>
<keyword evidence="10" id="KW-1185">Reference proteome</keyword>
<keyword evidence="7" id="KW-1133">Transmembrane helix</keyword>
<feature type="transmembrane region" description="Helical" evidence="7">
    <location>
        <begin position="102"/>
        <end position="125"/>
    </location>
</feature>
<reference evidence="9 10" key="1">
    <citation type="submission" date="2020-08" db="EMBL/GenBank/DDBJ databases">
        <title>Whole genome shotgun sequence of Actinocatenispora thailandica NBRC 105041.</title>
        <authorList>
            <person name="Komaki H."/>
            <person name="Tamura T."/>
        </authorList>
    </citation>
    <scope>NUCLEOTIDE SEQUENCE [LARGE SCALE GENOMIC DNA]</scope>
    <source>
        <strain evidence="9 10">NBRC 105041</strain>
    </source>
</reference>
<protein>
    <recommendedName>
        <fullName evidence="6">Glycolate oxidase iron-sulfur subunit</fullName>
        <ecNumber evidence="6">1.1.99.14</ecNumber>
    </recommendedName>
</protein>
<evidence type="ECO:0000256" key="7">
    <source>
        <dbReference type="SAM" id="Phobius"/>
    </source>
</evidence>
<dbReference type="Gene3D" id="1.10.1060.10">
    <property type="entry name" value="Alpha-helical ferredoxin"/>
    <property type="match status" value="1"/>
</dbReference>
<keyword evidence="3" id="KW-0677">Repeat</keyword>
<evidence type="ECO:0000259" key="8">
    <source>
        <dbReference type="PROSITE" id="PS51379"/>
    </source>
</evidence>
<dbReference type="InterPro" id="IPR017896">
    <property type="entry name" value="4Fe4S_Fe-S-bd"/>
</dbReference>